<evidence type="ECO:0000256" key="2">
    <source>
        <dbReference type="SAM" id="MobiDB-lite"/>
    </source>
</evidence>
<dbReference type="SUPFAM" id="SSF57667">
    <property type="entry name" value="beta-beta-alpha zinc fingers"/>
    <property type="match status" value="2"/>
</dbReference>
<evidence type="ECO:0000259" key="3">
    <source>
        <dbReference type="PROSITE" id="PS50157"/>
    </source>
</evidence>
<dbReference type="InterPro" id="IPR036236">
    <property type="entry name" value="Znf_C2H2_sf"/>
</dbReference>
<dbReference type="PANTHER" id="PTHR46869">
    <property type="entry name" value="C2H2-LIKE ZINC FINGER PROTEIN"/>
    <property type="match status" value="1"/>
</dbReference>
<dbReference type="EMBL" id="JAWXYG010000009">
    <property type="protein sequence ID" value="KAK4263558.1"/>
    <property type="molecule type" value="Genomic_DNA"/>
</dbReference>
<dbReference type="PROSITE" id="PS50157">
    <property type="entry name" value="ZINC_FINGER_C2H2_2"/>
    <property type="match status" value="3"/>
</dbReference>
<dbReference type="InterPro" id="IPR013087">
    <property type="entry name" value="Znf_C2H2_type"/>
</dbReference>
<organism evidence="4 5">
    <name type="scientific">Acacia crassicarpa</name>
    <name type="common">northern wattle</name>
    <dbReference type="NCBI Taxonomy" id="499986"/>
    <lineage>
        <taxon>Eukaryota</taxon>
        <taxon>Viridiplantae</taxon>
        <taxon>Streptophyta</taxon>
        <taxon>Embryophyta</taxon>
        <taxon>Tracheophyta</taxon>
        <taxon>Spermatophyta</taxon>
        <taxon>Magnoliopsida</taxon>
        <taxon>eudicotyledons</taxon>
        <taxon>Gunneridae</taxon>
        <taxon>Pentapetalae</taxon>
        <taxon>rosids</taxon>
        <taxon>fabids</taxon>
        <taxon>Fabales</taxon>
        <taxon>Fabaceae</taxon>
        <taxon>Caesalpinioideae</taxon>
        <taxon>mimosoid clade</taxon>
        <taxon>Acacieae</taxon>
        <taxon>Acacia</taxon>
    </lineage>
</organism>
<reference evidence="4" key="1">
    <citation type="submission" date="2023-10" db="EMBL/GenBank/DDBJ databases">
        <title>Chromosome-level genome of the transformable northern wattle, Acacia crassicarpa.</title>
        <authorList>
            <person name="Massaro I."/>
            <person name="Sinha N.R."/>
            <person name="Poethig S."/>
            <person name="Leichty A.R."/>
        </authorList>
    </citation>
    <scope>NUCLEOTIDE SEQUENCE</scope>
    <source>
        <strain evidence="4">Acra3RX</strain>
        <tissue evidence="4">Leaf</tissue>
    </source>
</reference>
<feature type="region of interest" description="Disordered" evidence="2">
    <location>
        <begin position="328"/>
        <end position="407"/>
    </location>
</feature>
<feature type="compositionally biased region" description="Pro residues" evidence="2">
    <location>
        <begin position="459"/>
        <end position="477"/>
    </location>
</feature>
<proteinExistence type="predicted"/>
<feature type="domain" description="C2H2-type" evidence="3">
    <location>
        <begin position="7"/>
        <end position="34"/>
    </location>
</feature>
<evidence type="ECO:0000313" key="4">
    <source>
        <dbReference type="EMBL" id="KAK4263558.1"/>
    </source>
</evidence>
<protein>
    <recommendedName>
        <fullName evidence="3">C2H2-type domain-containing protein</fullName>
    </recommendedName>
</protein>
<evidence type="ECO:0000313" key="5">
    <source>
        <dbReference type="Proteomes" id="UP001293593"/>
    </source>
</evidence>
<dbReference type="SMART" id="SM00355">
    <property type="entry name" value="ZnF_C2H2"/>
    <property type="match status" value="3"/>
</dbReference>
<feature type="compositionally biased region" description="Low complexity" evidence="2">
    <location>
        <begin position="367"/>
        <end position="385"/>
    </location>
</feature>
<keyword evidence="1" id="KW-0863">Zinc-finger</keyword>
<comment type="caution">
    <text evidence="4">The sequence shown here is derived from an EMBL/GenBank/DDBJ whole genome shotgun (WGS) entry which is preliminary data.</text>
</comment>
<keyword evidence="1" id="KW-0479">Metal-binding</keyword>
<keyword evidence="1" id="KW-0862">Zinc</keyword>
<gene>
    <name evidence="4" type="ORF">QN277_028952</name>
</gene>
<dbReference type="PANTHER" id="PTHR46869:SF1">
    <property type="entry name" value="C2H2-LIKE ZINC FINGER PROTEIN"/>
    <property type="match status" value="1"/>
</dbReference>
<feature type="compositionally biased region" description="Low complexity" evidence="2">
    <location>
        <begin position="440"/>
        <end position="450"/>
    </location>
</feature>
<dbReference type="PROSITE" id="PS00028">
    <property type="entry name" value="ZINC_FINGER_C2H2_1"/>
    <property type="match status" value="3"/>
</dbReference>
<feature type="region of interest" description="Disordered" evidence="2">
    <location>
        <begin position="34"/>
        <end position="71"/>
    </location>
</feature>
<evidence type="ECO:0000256" key="1">
    <source>
        <dbReference type="PROSITE-ProRule" id="PRU00042"/>
    </source>
</evidence>
<sequence length="494" mass="55457">MEETRKFVCRFCNKRFPNGKSLGGHIRTHMNQHSRNRAIADSSKFASDDVDDEGARRKRKKRDLSSDYGLRENPRKTKRFVHPFFTLHHKEKFCRECGKGFSSSKALCGHMACHTSDKQKFAIMDDVQSDTETSDPEDLKRTRFMTLNNRNNDNPTSSVSEVEEEEEEGVEEVAICLMLLSKGFYSREGGFDLDKESNSDNYSAILEAKAKSHSLDARIGINDGQNKVKNSVHNDTSEIVKVGKDKTKLKTLDSGYSRYGSKMEDSNVSIHGVFRNDGFNGPKVKDGYGFKDYDVSEPKKMMNNRSRNSSESKKLVLGNLDKFDDSFNSAKQENVGNNLDDQVSCKKKKKTSFPNHEVVYKKDSYDSESSSYDSTDSDSFPYSSYQKPKSSNKLAKSKKVMKSSKKTKEHECPICNRTFRSGQALGGHKRSHLVDGFEENNNNNNNNNNNGLIVHQESPSPPVVPSPSPPVVPSPPPSVVPCLIDLNLPAPADE</sequence>
<name>A0AAE1MIY7_9FABA</name>
<feature type="compositionally biased region" description="Polar residues" evidence="2">
    <location>
        <begin position="328"/>
        <end position="341"/>
    </location>
</feature>
<feature type="region of interest" description="Disordered" evidence="2">
    <location>
        <begin position="438"/>
        <end position="477"/>
    </location>
</feature>
<dbReference type="GO" id="GO:0008270">
    <property type="term" value="F:zinc ion binding"/>
    <property type="evidence" value="ECO:0007669"/>
    <property type="project" value="UniProtKB-KW"/>
</dbReference>
<dbReference type="Gene3D" id="3.30.160.60">
    <property type="entry name" value="Classic Zinc Finger"/>
    <property type="match status" value="1"/>
</dbReference>
<feature type="compositionally biased region" description="Basic residues" evidence="2">
    <location>
        <begin position="395"/>
        <end position="405"/>
    </location>
</feature>
<feature type="domain" description="C2H2-type" evidence="3">
    <location>
        <begin position="410"/>
        <end position="432"/>
    </location>
</feature>
<dbReference type="AlphaFoldDB" id="A0AAE1MIY7"/>
<feature type="domain" description="C2H2-type" evidence="3">
    <location>
        <begin position="92"/>
        <end position="119"/>
    </location>
</feature>
<accession>A0AAE1MIY7</accession>
<dbReference type="Pfam" id="PF13912">
    <property type="entry name" value="zf-C2H2_6"/>
    <property type="match status" value="3"/>
</dbReference>
<dbReference type="Proteomes" id="UP001293593">
    <property type="component" value="Unassembled WGS sequence"/>
</dbReference>
<keyword evidence="5" id="KW-1185">Reference proteome</keyword>